<protein>
    <submittedName>
        <fullName evidence="8">Biflaviolin synthase CYP158A2</fullName>
    </submittedName>
</protein>
<dbReference type="Proteomes" id="UP000636661">
    <property type="component" value="Unassembled WGS sequence"/>
</dbReference>
<keyword evidence="6 7" id="KW-0503">Monooxygenase</keyword>
<name>A0A918M756_9ACTN</name>
<comment type="similarity">
    <text evidence="1 7">Belongs to the cytochrome P450 family.</text>
</comment>
<organism evidence="8 9">
    <name type="scientific">Streptomyces lavendofoliae</name>
    <dbReference type="NCBI Taxonomy" id="67314"/>
    <lineage>
        <taxon>Bacteria</taxon>
        <taxon>Bacillati</taxon>
        <taxon>Actinomycetota</taxon>
        <taxon>Actinomycetes</taxon>
        <taxon>Kitasatosporales</taxon>
        <taxon>Streptomycetaceae</taxon>
        <taxon>Streptomyces</taxon>
    </lineage>
</organism>
<accession>A0A918M756</accession>
<dbReference type="PANTHER" id="PTHR46696:SF1">
    <property type="entry name" value="CYTOCHROME P450 YJIB-RELATED"/>
    <property type="match status" value="1"/>
</dbReference>
<evidence type="ECO:0000256" key="1">
    <source>
        <dbReference type="ARBA" id="ARBA00010617"/>
    </source>
</evidence>
<proteinExistence type="inferred from homology"/>
<dbReference type="FunFam" id="1.10.630.10:FF:000018">
    <property type="entry name" value="Cytochrome P450 monooxygenase"/>
    <property type="match status" value="1"/>
</dbReference>
<dbReference type="AlphaFoldDB" id="A0A918M756"/>
<evidence type="ECO:0000313" key="8">
    <source>
        <dbReference type="EMBL" id="GGU63219.1"/>
    </source>
</evidence>
<evidence type="ECO:0000256" key="5">
    <source>
        <dbReference type="ARBA" id="ARBA00023004"/>
    </source>
</evidence>
<dbReference type="GO" id="GO:0004497">
    <property type="term" value="F:monooxygenase activity"/>
    <property type="evidence" value="ECO:0007669"/>
    <property type="project" value="UniProtKB-KW"/>
</dbReference>
<dbReference type="PRINTS" id="PR00359">
    <property type="entry name" value="BP450"/>
</dbReference>
<dbReference type="CDD" id="cd11031">
    <property type="entry name" value="Cyp158A-like"/>
    <property type="match status" value="1"/>
</dbReference>
<evidence type="ECO:0000256" key="6">
    <source>
        <dbReference type="ARBA" id="ARBA00023033"/>
    </source>
</evidence>
<sequence length="408" mass="45413">MTDTTTAADRTPPARFWALDDLRGLEFDPLLAELLRDEPVARIRLPHGDGEAWLVTRYEDVRMVTSDPRFSRSALVHRRRTATRMTGHTVASHAGLNYADPPDHTRMKKIVAKVFTLQSMKRLRPLAQATADRLLDEVELHGAPADLMALFHGPFPLAVVSDLIGVPEEERPRLAAWPDLVLSAGPGPETSRQAKAQLTAYILELLQRRRREPREDLATVLAEAMDSGEMSEEEAVSVTTAIQVSAAHAVRNNSANMVYALLTHPEHLARLRAEPQAIPRAVDELLRYIPHRNGVGLPRVAVEDTKVGDVVIRAGEVVYASYLAANWDPQVFPHPDTIDFDRPPMAHMAFGHGVHHCIGASLARMELEMIVSSLLNRFPGLRLAVEPQEMIWQRKGLIRGPQTLPVAW</sequence>
<comment type="caution">
    <text evidence="8">The sequence shown here is derived from an EMBL/GenBank/DDBJ whole genome shotgun (WGS) entry which is preliminary data.</text>
</comment>
<dbReference type="Gene3D" id="1.10.630.10">
    <property type="entry name" value="Cytochrome P450"/>
    <property type="match status" value="1"/>
</dbReference>
<gene>
    <name evidence="8" type="primary">cyp158a2</name>
    <name evidence="8" type="ORF">GCM10010274_59920</name>
</gene>
<dbReference type="InterPro" id="IPR036396">
    <property type="entry name" value="Cyt_P450_sf"/>
</dbReference>
<evidence type="ECO:0000256" key="2">
    <source>
        <dbReference type="ARBA" id="ARBA00022617"/>
    </source>
</evidence>
<dbReference type="PANTHER" id="PTHR46696">
    <property type="entry name" value="P450, PUTATIVE (EUROFUNG)-RELATED"/>
    <property type="match status" value="1"/>
</dbReference>
<keyword evidence="2 7" id="KW-0349">Heme</keyword>
<evidence type="ECO:0000256" key="3">
    <source>
        <dbReference type="ARBA" id="ARBA00022723"/>
    </source>
</evidence>
<dbReference type="EMBL" id="BMTP01000021">
    <property type="protein sequence ID" value="GGU63219.1"/>
    <property type="molecule type" value="Genomic_DNA"/>
</dbReference>
<evidence type="ECO:0000313" key="9">
    <source>
        <dbReference type="Proteomes" id="UP000636661"/>
    </source>
</evidence>
<dbReference type="GO" id="GO:0016705">
    <property type="term" value="F:oxidoreductase activity, acting on paired donors, with incorporation or reduction of molecular oxygen"/>
    <property type="evidence" value="ECO:0007669"/>
    <property type="project" value="InterPro"/>
</dbReference>
<dbReference type="PROSITE" id="PS00086">
    <property type="entry name" value="CYTOCHROME_P450"/>
    <property type="match status" value="1"/>
</dbReference>
<dbReference type="RefSeq" id="WP_189554414.1">
    <property type="nucleotide sequence ID" value="NZ_BMTP01000021.1"/>
</dbReference>
<evidence type="ECO:0000256" key="7">
    <source>
        <dbReference type="RuleBase" id="RU000461"/>
    </source>
</evidence>
<keyword evidence="9" id="KW-1185">Reference proteome</keyword>
<evidence type="ECO:0000256" key="4">
    <source>
        <dbReference type="ARBA" id="ARBA00023002"/>
    </source>
</evidence>
<dbReference type="Pfam" id="PF00067">
    <property type="entry name" value="p450"/>
    <property type="match status" value="1"/>
</dbReference>
<keyword evidence="4 7" id="KW-0560">Oxidoreductase</keyword>
<dbReference type="InterPro" id="IPR017972">
    <property type="entry name" value="Cyt_P450_CS"/>
</dbReference>
<keyword evidence="5 7" id="KW-0408">Iron</keyword>
<dbReference type="GO" id="GO:0005506">
    <property type="term" value="F:iron ion binding"/>
    <property type="evidence" value="ECO:0007669"/>
    <property type="project" value="InterPro"/>
</dbReference>
<dbReference type="InterPro" id="IPR002397">
    <property type="entry name" value="Cyt_P450_B"/>
</dbReference>
<keyword evidence="3 7" id="KW-0479">Metal-binding</keyword>
<dbReference type="SUPFAM" id="SSF48264">
    <property type="entry name" value="Cytochrome P450"/>
    <property type="match status" value="1"/>
</dbReference>
<reference evidence="8" key="1">
    <citation type="journal article" date="2014" name="Int. J. Syst. Evol. Microbiol.">
        <title>Complete genome sequence of Corynebacterium casei LMG S-19264T (=DSM 44701T), isolated from a smear-ripened cheese.</title>
        <authorList>
            <consortium name="US DOE Joint Genome Institute (JGI-PGF)"/>
            <person name="Walter F."/>
            <person name="Albersmeier A."/>
            <person name="Kalinowski J."/>
            <person name="Ruckert C."/>
        </authorList>
    </citation>
    <scope>NUCLEOTIDE SEQUENCE</scope>
    <source>
        <strain evidence="8">JCM 4391</strain>
    </source>
</reference>
<dbReference type="InterPro" id="IPR001128">
    <property type="entry name" value="Cyt_P450"/>
</dbReference>
<dbReference type="GO" id="GO:0020037">
    <property type="term" value="F:heme binding"/>
    <property type="evidence" value="ECO:0007669"/>
    <property type="project" value="InterPro"/>
</dbReference>
<reference evidence="8" key="2">
    <citation type="submission" date="2020-09" db="EMBL/GenBank/DDBJ databases">
        <authorList>
            <person name="Sun Q."/>
            <person name="Ohkuma M."/>
        </authorList>
    </citation>
    <scope>NUCLEOTIDE SEQUENCE</scope>
    <source>
        <strain evidence="8">JCM 4391</strain>
    </source>
</reference>